<evidence type="ECO:0000256" key="2">
    <source>
        <dbReference type="ARBA" id="ARBA00022833"/>
    </source>
</evidence>
<keyword evidence="2" id="KW-0862">Zinc</keyword>
<dbReference type="PANTHER" id="PTHR43401:SF2">
    <property type="entry name" value="L-THREONINE 3-DEHYDROGENASE"/>
    <property type="match status" value="1"/>
</dbReference>
<dbReference type="InterPro" id="IPR011032">
    <property type="entry name" value="GroES-like_sf"/>
</dbReference>
<dbReference type="InterPro" id="IPR050129">
    <property type="entry name" value="Zn_alcohol_dh"/>
</dbReference>
<dbReference type="SUPFAM" id="SSF51735">
    <property type="entry name" value="NAD(P)-binding Rossmann-fold domains"/>
    <property type="match status" value="1"/>
</dbReference>
<dbReference type="SMART" id="SM00829">
    <property type="entry name" value="PKS_ER"/>
    <property type="match status" value="1"/>
</dbReference>
<dbReference type="GO" id="GO:0016491">
    <property type="term" value="F:oxidoreductase activity"/>
    <property type="evidence" value="ECO:0007669"/>
    <property type="project" value="UniProtKB-KW"/>
</dbReference>
<dbReference type="SUPFAM" id="SSF50129">
    <property type="entry name" value="GroES-like"/>
    <property type="match status" value="1"/>
</dbReference>
<feature type="domain" description="Enoyl reductase (ER)" evidence="4">
    <location>
        <begin position="8"/>
        <end position="344"/>
    </location>
</feature>
<dbReference type="Pfam" id="PF08240">
    <property type="entry name" value="ADH_N"/>
    <property type="match status" value="1"/>
</dbReference>
<reference evidence="5" key="1">
    <citation type="submission" date="2020-05" db="EMBL/GenBank/DDBJ databases">
        <authorList>
            <person name="Chiriac C."/>
            <person name="Salcher M."/>
            <person name="Ghai R."/>
            <person name="Kavagutti S V."/>
        </authorList>
    </citation>
    <scope>NUCLEOTIDE SEQUENCE</scope>
</reference>
<sequence length="348" mass="36548">MKAAIYRGAQDLKVEEVPEPEAGANEVKLRIHACATCGTDAKIYNHGHPRLTPPQIIGHEIAGEVVSVGAGVNSVKVGDRVQVIAAIPCGTCWACLDGKMTICPNQLSMGYQFPGGFAEYMIVPNEVIRVDGLNHIPEGVSYEEASVVEPLACVLNAQELVRVGEGDEVLVMGAGPIGCLHVRLARALGAKKVFLADINGGRLKLSADVVKPDRAIDMSTENLAEIIKAETDGKGPSVIITAAPSGQAQEQAIEMARPGGRISFFGGLPKDKPMISADSNLVHYKELMLMGANGSSPSHNRQALALIASGKVKVADLITTRVGLADVQKGIEAVLSGEAIKVVVLPSQ</sequence>
<dbReference type="EMBL" id="CAEZVE010000053">
    <property type="protein sequence ID" value="CAB4619262.1"/>
    <property type="molecule type" value="Genomic_DNA"/>
</dbReference>
<dbReference type="PROSITE" id="PS00059">
    <property type="entry name" value="ADH_ZINC"/>
    <property type="match status" value="1"/>
</dbReference>
<name>A0A6J6HYU8_9ZZZZ</name>
<dbReference type="InterPro" id="IPR036291">
    <property type="entry name" value="NAD(P)-bd_dom_sf"/>
</dbReference>
<dbReference type="InterPro" id="IPR002328">
    <property type="entry name" value="ADH_Zn_CS"/>
</dbReference>
<dbReference type="InterPro" id="IPR013149">
    <property type="entry name" value="ADH-like_C"/>
</dbReference>
<evidence type="ECO:0000256" key="1">
    <source>
        <dbReference type="ARBA" id="ARBA00022723"/>
    </source>
</evidence>
<dbReference type="InterPro" id="IPR013154">
    <property type="entry name" value="ADH-like_N"/>
</dbReference>
<dbReference type="AlphaFoldDB" id="A0A6J6HYU8"/>
<dbReference type="GO" id="GO:0008270">
    <property type="term" value="F:zinc ion binding"/>
    <property type="evidence" value="ECO:0007669"/>
    <property type="project" value="InterPro"/>
</dbReference>
<dbReference type="CDD" id="cd08235">
    <property type="entry name" value="iditol_2_DH_like"/>
    <property type="match status" value="1"/>
</dbReference>
<protein>
    <submittedName>
        <fullName evidence="5">Unannotated protein</fullName>
    </submittedName>
</protein>
<evidence type="ECO:0000259" key="4">
    <source>
        <dbReference type="SMART" id="SM00829"/>
    </source>
</evidence>
<dbReference type="InterPro" id="IPR020843">
    <property type="entry name" value="ER"/>
</dbReference>
<dbReference type="Gene3D" id="3.40.50.720">
    <property type="entry name" value="NAD(P)-binding Rossmann-like Domain"/>
    <property type="match status" value="1"/>
</dbReference>
<evidence type="ECO:0000256" key="3">
    <source>
        <dbReference type="ARBA" id="ARBA00023002"/>
    </source>
</evidence>
<keyword evidence="1" id="KW-0479">Metal-binding</keyword>
<evidence type="ECO:0000313" key="5">
    <source>
        <dbReference type="EMBL" id="CAB4619262.1"/>
    </source>
</evidence>
<organism evidence="5">
    <name type="scientific">freshwater metagenome</name>
    <dbReference type="NCBI Taxonomy" id="449393"/>
    <lineage>
        <taxon>unclassified sequences</taxon>
        <taxon>metagenomes</taxon>
        <taxon>ecological metagenomes</taxon>
    </lineage>
</organism>
<gene>
    <name evidence="5" type="ORF">UFOPK1931_00399</name>
</gene>
<dbReference type="Gene3D" id="3.90.180.10">
    <property type="entry name" value="Medium-chain alcohol dehydrogenases, catalytic domain"/>
    <property type="match status" value="1"/>
</dbReference>
<proteinExistence type="predicted"/>
<keyword evidence="3" id="KW-0560">Oxidoreductase</keyword>
<dbReference type="Pfam" id="PF00107">
    <property type="entry name" value="ADH_zinc_N"/>
    <property type="match status" value="1"/>
</dbReference>
<dbReference type="PANTHER" id="PTHR43401">
    <property type="entry name" value="L-THREONINE 3-DEHYDROGENASE"/>
    <property type="match status" value="1"/>
</dbReference>
<accession>A0A6J6HYU8</accession>